<evidence type="ECO:0000256" key="3">
    <source>
        <dbReference type="ARBA" id="ARBA00022989"/>
    </source>
</evidence>
<comment type="caution">
    <text evidence="8">The sequence shown here is derived from an EMBL/GenBank/DDBJ whole genome shotgun (WGS) entry which is preliminary data.</text>
</comment>
<keyword evidence="3 5" id="KW-1133">Transmembrane helix</keyword>
<proteinExistence type="predicted"/>
<dbReference type="InterPro" id="IPR036640">
    <property type="entry name" value="ABC1_TM_sf"/>
</dbReference>
<evidence type="ECO:0000259" key="7">
    <source>
        <dbReference type="PROSITE" id="PS50929"/>
    </source>
</evidence>
<dbReference type="PANTHER" id="PTHR43394">
    <property type="entry name" value="ATP-DEPENDENT PERMEASE MDL1, MITOCHONDRIAL"/>
    <property type="match status" value="1"/>
</dbReference>
<dbReference type="SUPFAM" id="SSF90123">
    <property type="entry name" value="ABC transporter transmembrane region"/>
    <property type="match status" value="1"/>
</dbReference>
<dbReference type="Gene3D" id="3.40.50.300">
    <property type="entry name" value="P-loop containing nucleotide triphosphate hydrolases"/>
    <property type="match status" value="1"/>
</dbReference>
<feature type="transmembrane region" description="Helical" evidence="5">
    <location>
        <begin position="171"/>
        <end position="191"/>
    </location>
</feature>
<dbReference type="PROSITE" id="PS00211">
    <property type="entry name" value="ABC_TRANSPORTER_1"/>
    <property type="match status" value="1"/>
</dbReference>
<dbReference type="Proteomes" id="UP001240447">
    <property type="component" value="Unassembled WGS sequence"/>
</dbReference>
<dbReference type="SUPFAM" id="SSF52540">
    <property type="entry name" value="P-loop containing nucleoside triphosphate hydrolases"/>
    <property type="match status" value="1"/>
</dbReference>
<organism evidence="8 9">
    <name type="scientific">Nocardioides massiliensis</name>
    <dbReference type="NCBI Taxonomy" id="1325935"/>
    <lineage>
        <taxon>Bacteria</taxon>
        <taxon>Bacillati</taxon>
        <taxon>Actinomycetota</taxon>
        <taxon>Actinomycetes</taxon>
        <taxon>Propionibacteriales</taxon>
        <taxon>Nocardioidaceae</taxon>
        <taxon>Nocardioides</taxon>
    </lineage>
</organism>
<name>A0ABT9NUX1_9ACTN</name>
<evidence type="ECO:0000256" key="1">
    <source>
        <dbReference type="ARBA" id="ARBA00004651"/>
    </source>
</evidence>
<dbReference type="PANTHER" id="PTHR43394:SF1">
    <property type="entry name" value="ATP-BINDING CASSETTE SUB-FAMILY B MEMBER 10, MITOCHONDRIAL"/>
    <property type="match status" value="1"/>
</dbReference>
<dbReference type="InterPro" id="IPR011527">
    <property type="entry name" value="ABC1_TM_dom"/>
</dbReference>
<evidence type="ECO:0000256" key="2">
    <source>
        <dbReference type="ARBA" id="ARBA00022692"/>
    </source>
</evidence>
<dbReference type="EMBL" id="JAUSQM010000001">
    <property type="protein sequence ID" value="MDP9824231.1"/>
    <property type="molecule type" value="Genomic_DNA"/>
</dbReference>
<evidence type="ECO:0000256" key="4">
    <source>
        <dbReference type="ARBA" id="ARBA00023136"/>
    </source>
</evidence>
<dbReference type="InterPro" id="IPR003439">
    <property type="entry name" value="ABC_transporter-like_ATP-bd"/>
</dbReference>
<feature type="transmembrane region" description="Helical" evidence="5">
    <location>
        <begin position="146"/>
        <end position="165"/>
    </location>
</feature>
<feature type="domain" description="ABC transmembrane type-1" evidence="7">
    <location>
        <begin position="33"/>
        <end position="314"/>
    </location>
</feature>
<protein>
    <submittedName>
        <fullName evidence="8">ABC-type multidrug transport system fused ATPase/permease subunit</fullName>
    </submittedName>
</protein>
<dbReference type="InterPro" id="IPR027417">
    <property type="entry name" value="P-loop_NTPase"/>
</dbReference>
<dbReference type="InterPro" id="IPR017871">
    <property type="entry name" value="ABC_transporter-like_CS"/>
</dbReference>
<evidence type="ECO:0000313" key="9">
    <source>
        <dbReference type="Proteomes" id="UP001240447"/>
    </source>
</evidence>
<feature type="domain" description="ABC transporter" evidence="6">
    <location>
        <begin position="323"/>
        <end position="564"/>
    </location>
</feature>
<feature type="transmembrane region" description="Helical" evidence="5">
    <location>
        <begin position="29"/>
        <end position="49"/>
    </location>
</feature>
<keyword evidence="2 5" id="KW-0812">Transmembrane</keyword>
<accession>A0ABT9NUX1</accession>
<dbReference type="Pfam" id="PF00664">
    <property type="entry name" value="ABC_membrane"/>
    <property type="match status" value="1"/>
</dbReference>
<dbReference type="InterPro" id="IPR039421">
    <property type="entry name" value="Type_1_exporter"/>
</dbReference>
<evidence type="ECO:0000256" key="5">
    <source>
        <dbReference type="SAM" id="Phobius"/>
    </source>
</evidence>
<reference evidence="8 9" key="1">
    <citation type="submission" date="2023-07" db="EMBL/GenBank/DDBJ databases">
        <title>Sequencing the genomes of 1000 actinobacteria strains.</title>
        <authorList>
            <person name="Klenk H.-P."/>
        </authorList>
    </citation>
    <scope>NUCLEOTIDE SEQUENCE [LARGE SCALE GENOMIC DNA]</scope>
    <source>
        <strain evidence="8 9">GD13</strain>
    </source>
</reference>
<gene>
    <name evidence="8" type="ORF">J2S59_004040</name>
</gene>
<comment type="subcellular location">
    <subcellularLocation>
        <location evidence="1">Cell membrane</location>
        <topology evidence="1">Multi-pass membrane protein</topology>
    </subcellularLocation>
</comment>
<keyword evidence="9" id="KW-1185">Reference proteome</keyword>
<feature type="transmembrane region" description="Helical" evidence="5">
    <location>
        <begin position="260"/>
        <end position="279"/>
    </location>
</feature>
<sequence length="569" mass="60231">MRALPLADPGTPDHRSPARFLVWLMRSQVVTLLGGIFFGVLWMSAQAVLPAVIGRAIDAGVTARDTSALLGWAGALLAVGSVQVVAGIVRHRFAVTNWLAAAYTTVQVVTRQVTRLGAELPRRVSTGEVVAIGSSDIGHLGHALDVTARASGAVVSIVLVAVILFQTSLPLALLVLAGVPALLLALGPLLAPLQRRTTRQRELTGSLTNLATDIVGGLRVLLGIGGERVFHRRYVERSRDVRRAGVEVGRVQSWLDSAQVFLPGVLVVLVVWIGARFAVSGRISPGELVAFYGYATFLLIPVRTLTEFANKWIKALVSARRVVRVLALEPAGHGARPAPAPGAELTDPASGVTIRAGRVTAIVADPPEEAVALVDRLGGFAPAAPGAEPTWGGVPIPEVDPAELRSRVVVAGATDGLFSGRLREVLDVRDRGEDAVRRAVETASATDVVAALPTGWDAPVHERGRSFSGGQRQRLVLARALAVDPEVLLLVEPTSAVDAHTEGRIADQLGAHRRGRTTVVTTTSPLVLDRADEVVLLLDGRETARGTHADLLERVPAYRAVVTREELPV</sequence>
<evidence type="ECO:0000313" key="8">
    <source>
        <dbReference type="EMBL" id="MDP9824231.1"/>
    </source>
</evidence>
<dbReference type="RefSeq" id="WP_306825444.1">
    <property type="nucleotide sequence ID" value="NZ_JAUSQM010000001.1"/>
</dbReference>
<dbReference type="PROSITE" id="PS50893">
    <property type="entry name" value="ABC_TRANSPORTER_2"/>
    <property type="match status" value="1"/>
</dbReference>
<evidence type="ECO:0000259" key="6">
    <source>
        <dbReference type="PROSITE" id="PS50893"/>
    </source>
</evidence>
<feature type="transmembrane region" description="Helical" evidence="5">
    <location>
        <begin position="69"/>
        <end position="89"/>
    </location>
</feature>
<dbReference type="Gene3D" id="1.20.1560.10">
    <property type="entry name" value="ABC transporter type 1, transmembrane domain"/>
    <property type="match status" value="1"/>
</dbReference>
<keyword evidence="4 5" id="KW-0472">Membrane</keyword>
<dbReference type="Pfam" id="PF00005">
    <property type="entry name" value="ABC_tran"/>
    <property type="match status" value="1"/>
</dbReference>
<dbReference type="PROSITE" id="PS50929">
    <property type="entry name" value="ABC_TM1F"/>
    <property type="match status" value="1"/>
</dbReference>